<dbReference type="PANTHER" id="PTHR36530">
    <property type="entry name" value="INHIBITOR OF CYSTEINE PEPTIDASE"/>
    <property type="match status" value="1"/>
</dbReference>
<keyword evidence="5" id="KW-1185">Reference proteome</keyword>
<evidence type="ECO:0000313" key="4">
    <source>
        <dbReference type="EMBL" id="CAD2219770.1"/>
    </source>
</evidence>
<gene>
    <name evidence="4" type="ORF">ADEAN_000727900</name>
</gene>
<dbReference type="Gene3D" id="2.60.40.2020">
    <property type="match status" value="1"/>
</dbReference>
<keyword evidence="2" id="KW-0789">Thiol protease inhibitor</keyword>
<sequence length="105" mass="11210">MTVITVADQGKTVSVQSGGSVTIKLPGNPTTGYTWAVQSPNEELYATTKSYDSTAPPGMVGGGGEFTFTVTPKKSGTIPLVFLYLREFEGPKDTDKKFDVTLKVE</sequence>
<dbReference type="GO" id="GO:0004869">
    <property type="term" value="F:cysteine-type endopeptidase inhibitor activity"/>
    <property type="evidence" value="ECO:0007669"/>
    <property type="project" value="UniProtKB-KW"/>
</dbReference>
<dbReference type="EMBL" id="LR877159">
    <property type="protein sequence ID" value="CAD2219770.1"/>
    <property type="molecule type" value="Genomic_DNA"/>
</dbReference>
<dbReference type="InterPro" id="IPR018990">
    <property type="entry name" value="Prot_inh_I42_chagasin"/>
</dbReference>
<organism evidence="4 5">
    <name type="scientific">Angomonas deanei</name>
    <dbReference type="NCBI Taxonomy" id="59799"/>
    <lineage>
        <taxon>Eukaryota</taxon>
        <taxon>Discoba</taxon>
        <taxon>Euglenozoa</taxon>
        <taxon>Kinetoplastea</taxon>
        <taxon>Metakinetoplastina</taxon>
        <taxon>Trypanosomatida</taxon>
        <taxon>Trypanosomatidae</taxon>
        <taxon>Strigomonadinae</taxon>
        <taxon>Angomonas</taxon>
    </lineage>
</organism>
<dbReference type="Proteomes" id="UP000515908">
    <property type="component" value="Chromosome 15"/>
</dbReference>
<evidence type="ECO:0000256" key="1">
    <source>
        <dbReference type="ARBA" id="ARBA00022690"/>
    </source>
</evidence>
<proteinExistence type="predicted"/>
<dbReference type="SUPFAM" id="SSF141066">
    <property type="entry name" value="ICP-like"/>
    <property type="match status" value="1"/>
</dbReference>
<evidence type="ECO:0000259" key="3">
    <source>
        <dbReference type="Pfam" id="PF09394"/>
    </source>
</evidence>
<feature type="domain" description="Proteinase inhibitor I42 chagasin" evidence="3">
    <location>
        <begin position="15"/>
        <end position="101"/>
    </location>
</feature>
<name>A0A7G2CIU5_9TRYP</name>
<dbReference type="VEuPathDB" id="TriTrypDB:ADEAN_000727900"/>
<accession>A0A7G2CIU5</accession>
<keyword evidence="1" id="KW-0646">Protease inhibitor</keyword>
<dbReference type="PANTHER" id="PTHR36530:SF1">
    <property type="entry name" value="AMOEBIASIN-1"/>
    <property type="match status" value="1"/>
</dbReference>
<dbReference type="AlphaFoldDB" id="A0A7G2CIU5"/>
<evidence type="ECO:0000256" key="2">
    <source>
        <dbReference type="ARBA" id="ARBA00022704"/>
    </source>
</evidence>
<dbReference type="InterPro" id="IPR052781">
    <property type="entry name" value="Cys_protease_inhibitor_I42"/>
</dbReference>
<protein>
    <submittedName>
        <fullName evidence="4">Chagasin family peptidase inhibitor I42, putative</fullName>
    </submittedName>
</protein>
<dbReference type="Pfam" id="PF09394">
    <property type="entry name" value="Inhibitor_I42"/>
    <property type="match status" value="1"/>
</dbReference>
<evidence type="ECO:0000313" key="5">
    <source>
        <dbReference type="Proteomes" id="UP000515908"/>
    </source>
</evidence>
<reference evidence="4 5" key="1">
    <citation type="submission" date="2020-08" db="EMBL/GenBank/DDBJ databases">
        <authorList>
            <person name="Newling K."/>
            <person name="Davey J."/>
            <person name="Forrester S."/>
        </authorList>
    </citation>
    <scope>NUCLEOTIDE SEQUENCE [LARGE SCALE GENOMIC DNA]</scope>
    <source>
        <strain evidence="5">Crithidia deanei Carvalho (ATCC PRA-265)</strain>
    </source>
</reference>
<dbReference type="InterPro" id="IPR036331">
    <property type="entry name" value="Chagasin-like_sf"/>
</dbReference>